<feature type="compositionally biased region" description="Low complexity" evidence="1">
    <location>
        <begin position="195"/>
        <end position="221"/>
    </location>
</feature>
<sequence>MGVHFSRQAEILSTVILLDHAVQCSEIQILQSFMSSNSQRDAAVRFAGHVSQQQWGERSWNVCINITVWFSVHETVVLAAYRRSTAPEADDQLVQVRRFMSLLRILDISPLRRDQPGKPSLHFEPRELGISGEACMESYLAVWESTGPRAAAEASDLFSRRRTFARGRLRGVNSNSPSRLRRSCLSRPRRDAQQKSRGSRATSKSSRSTASGSGRQTSSGSFEEENLQMQAFAEKSPAEYAQYVNLLRLAETMRVNHEMRRAVSCEDAPPPPGIRGTQSKMSRAVSEDEGIAQALLHAEYEKRPAEPAMSKHLPASLPKGRSHLLSL</sequence>
<dbReference type="Proteomes" id="UP000186817">
    <property type="component" value="Unassembled WGS sequence"/>
</dbReference>
<proteinExistence type="predicted"/>
<dbReference type="OrthoDB" id="10316555at2759"/>
<gene>
    <name evidence="2" type="ORF">AK812_SmicGene8207</name>
</gene>
<evidence type="ECO:0000313" key="2">
    <source>
        <dbReference type="EMBL" id="OLQ08295.1"/>
    </source>
</evidence>
<comment type="caution">
    <text evidence="2">The sequence shown here is derived from an EMBL/GenBank/DDBJ whole genome shotgun (WGS) entry which is preliminary data.</text>
</comment>
<organism evidence="2 3">
    <name type="scientific">Symbiodinium microadriaticum</name>
    <name type="common">Dinoflagellate</name>
    <name type="synonym">Zooxanthella microadriatica</name>
    <dbReference type="NCBI Taxonomy" id="2951"/>
    <lineage>
        <taxon>Eukaryota</taxon>
        <taxon>Sar</taxon>
        <taxon>Alveolata</taxon>
        <taxon>Dinophyceae</taxon>
        <taxon>Suessiales</taxon>
        <taxon>Symbiodiniaceae</taxon>
        <taxon>Symbiodinium</taxon>
    </lineage>
</organism>
<name>A0A1Q9ELK2_SYMMI</name>
<feature type="region of interest" description="Disordered" evidence="1">
    <location>
        <begin position="169"/>
        <end position="222"/>
    </location>
</feature>
<accession>A0A1Q9ELK2</accession>
<evidence type="ECO:0000256" key="1">
    <source>
        <dbReference type="SAM" id="MobiDB-lite"/>
    </source>
</evidence>
<feature type="region of interest" description="Disordered" evidence="1">
    <location>
        <begin position="302"/>
        <end position="327"/>
    </location>
</feature>
<feature type="region of interest" description="Disordered" evidence="1">
    <location>
        <begin position="261"/>
        <end position="288"/>
    </location>
</feature>
<protein>
    <submittedName>
        <fullName evidence="2">Uncharacterized protein</fullName>
    </submittedName>
</protein>
<dbReference type="EMBL" id="LSRX01000120">
    <property type="protein sequence ID" value="OLQ08295.1"/>
    <property type="molecule type" value="Genomic_DNA"/>
</dbReference>
<keyword evidence="3" id="KW-1185">Reference proteome</keyword>
<dbReference type="AlphaFoldDB" id="A0A1Q9ELK2"/>
<reference evidence="2 3" key="1">
    <citation type="submission" date="2016-02" db="EMBL/GenBank/DDBJ databases">
        <title>Genome analysis of coral dinoflagellate symbionts highlights evolutionary adaptations to a symbiotic lifestyle.</title>
        <authorList>
            <person name="Aranda M."/>
            <person name="Li Y."/>
            <person name="Liew Y.J."/>
            <person name="Baumgarten S."/>
            <person name="Simakov O."/>
            <person name="Wilson M."/>
            <person name="Piel J."/>
            <person name="Ashoor H."/>
            <person name="Bougouffa S."/>
            <person name="Bajic V.B."/>
            <person name="Ryu T."/>
            <person name="Ravasi T."/>
            <person name="Bayer T."/>
            <person name="Micklem G."/>
            <person name="Kim H."/>
            <person name="Bhak J."/>
            <person name="Lajeunesse T.C."/>
            <person name="Voolstra C.R."/>
        </authorList>
    </citation>
    <scope>NUCLEOTIDE SEQUENCE [LARGE SCALE GENOMIC DNA]</scope>
    <source>
        <strain evidence="2 3">CCMP2467</strain>
    </source>
</reference>
<evidence type="ECO:0000313" key="3">
    <source>
        <dbReference type="Proteomes" id="UP000186817"/>
    </source>
</evidence>